<dbReference type="EMBL" id="UZAK01037928">
    <property type="protein sequence ID" value="VDP59972.1"/>
    <property type="molecule type" value="Genomic_DNA"/>
</dbReference>
<sequence length="104" mass="11910">MFLEKTRAIINIGTLNVRTMWETGRTNRMAMKLRRCILAVLGISETHWIQAGRKTIGSGEMLLYAVHMKENAPNTQRMALVLSKEANKAPEEWEYRGPMIMDTS</sequence>
<evidence type="ECO:0000313" key="2">
    <source>
        <dbReference type="Proteomes" id="UP000279833"/>
    </source>
</evidence>
<evidence type="ECO:0000313" key="3">
    <source>
        <dbReference type="WBParaSite" id="SCUD_0001574001-mRNA-1"/>
    </source>
</evidence>
<dbReference type="Proteomes" id="UP000279833">
    <property type="component" value="Unassembled WGS sequence"/>
</dbReference>
<keyword evidence="2" id="KW-1185">Reference proteome</keyword>
<name>A0A183KL24_9TREM</name>
<reference evidence="1 2" key="2">
    <citation type="submission" date="2018-11" db="EMBL/GenBank/DDBJ databases">
        <authorList>
            <consortium name="Pathogen Informatics"/>
        </authorList>
    </citation>
    <scope>NUCLEOTIDE SEQUENCE [LARGE SCALE GENOMIC DNA]</scope>
    <source>
        <strain evidence="1">Dakar</strain>
        <strain evidence="2">Dakar, Senegal</strain>
    </source>
</reference>
<dbReference type="WBParaSite" id="SCUD_0001574001-mRNA-1">
    <property type="protein sequence ID" value="SCUD_0001574001-mRNA-1"/>
    <property type="gene ID" value="SCUD_0001574001"/>
</dbReference>
<reference evidence="3" key="1">
    <citation type="submission" date="2016-06" db="UniProtKB">
        <authorList>
            <consortium name="WormBaseParasite"/>
        </authorList>
    </citation>
    <scope>IDENTIFICATION</scope>
</reference>
<gene>
    <name evidence="1" type="ORF">SCUD_LOCUS15737</name>
</gene>
<protein>
    <submittedName>
        <fullName evidence="3">Gag protein</fullName>
    </submittedName>
</protein>
<evidence type="ECO:0000313" key="1">
    <source>
        <dbReference type="EMBL" id="VDP59972.1"/>
    </source>
</evidence>
<accession>A0A183KL24</accession>
<organism evidence="3">
    <name type="scientific">Schistosoma curassoni</name>
    <dbReference type="NCBI Taxonomy" id="6186"/>
    <lineage>
        <taxon>Eukaryota</taxon>
        <taxon>Metazoa</taxon>
        <taxon>Spiralia</taxon>
        <taxon>Lophotrochozoa</taxon>
        <taxon>Platyhelminthes</taxon>
        <taxon>Trematoda</taxon>
        <taxon>Digenea</taxon>
        <taxon>Strigeidida</taxon>
        <taxon>Schistosomatoidea</taxon>
        <taxon>Schistosomatidae</taxon>
        <taxon>Schistosoma</taxon>
    </lineage>
</organism>
<dbReference type="AlphaFoldDB" id="A0A183KL24"/>
<proteinExistence type="predicted"/>